<dbReference type="EMBL" id="JAGMUV010000001">
    <property type="protein sequence ID" value="KAH7176020.1"/>
    <property type="molecule type" value="Genomic_DNA"/>
</dbReference>
<dbReference type="InterPro" id="IPR000845">
    <property type="entry name" value="Nucleoside_phosphorylase_d"/>
</dbReference>
<dbReference type="GO" id="GO:0003824">
    <property type="term" value="F:catalytic activity"/>
    <property type="evidence" value="ECO:0007669"/>
    <property type="project" value="InterPro"/>
</dbReference>
<dbReference type="PANTHER" id="PTHR46082">
    <property type="entry name" value="ATP/GTP-BINDING PROTEIN-RELATED"/>
    <property type="match status" value="1"/>
</dbReference>
<comment type="caution">
    <text evidence="2">The sequence shown here is derived from an EMBL/GenBank/DDBJ whole genome shotgun (WGS) entry which is preliminary data.</text>
</comment>
<dbReference type="Gene3D" id="3.40.50.1580">
    <property type="entry name" value="Nucleoside phosphorylase domain"/>
    <property type="match status" value="1"/>
</dbReference>
<dbReference type="Pfam" id="PF01048">
    <property type="entry name" value="PNP_UDP_1"/>
    <property type="match status" value="1"/>
</dbReference>
<reference evidence="2" key="1">
    <citation type="journal article" date="2021" name="Nat. Commun.">
        <title>Genetic determinants of endophytism in the Arabidopsis root mycobiome.</title>
        <authorList>
            <person name="Mesny F."/>
            <person name="Miyauchi S."/>
            <person name="Thiergart T."/>
            <person name="Pickel B."/>
            <person name="Atanasova L."/>
            <person name="Karlsson M."/>
            <person name="Huettel B."/>
            <person name="Barry K.W."/>
            <person name="Haridas S."/>
            <person name="Chen C."/>
            <person name="Bauer D."/>
            <person name="Andreopoulos W."/>
            <person name="Pangilinan J."/>
            <person name="LaButti K."/>
            <person name="Riley R."/>
            <person name="Lipzen A."/>
            <person name="Clum A."/>
            <person name="Drula E."/>
            <person name="Henrissat B."/>
            <person name="Kohler A."/>
            <person name="Grigoriev I.V."/>
            <person name="Martin F.M."/>
            <person name="Hacquard S."/>
        </authorList>
    </citation>
    <scope>NUCLEOTIDE SEQUENCE</scope>
    <source>
        <strain evidence="2">MPI-CAGE-AT-0147</strain>
    </source>
</reference>
<evidence type="ECO:0000313" key="3">
    <source>
        <dbReference type="Proteomes" id="UP000738349"/>
    </source>
</evidence>
<dbReference type="PANTHER" id="PTHR46082:SF11">
    <property type="entry name" value="AAA+ ATPASE DOMAIN-CONTAINING PROTEIN-RELATED"/>
    <property type="match status" value="1"/>
</dbReference>
<dbReference type="AlphaFoldDB" id="A0A9P9JMT8"/>
<dbReference type="InterPro" id="IPR053137">
    <property type="entry name" value="NLR-like"/>
</dbReference>
<sequence length="327" mass="35820">MVKKLSHEDYTVGWICPLEVEQIAAMEMLDDEHERLPQPSTDHNVYNLGSIAGHNVVVAGLHQPGNNPAATVVTQMRMTFPNLRFGLLLGIGGGVPVKTDTGMVRLGDVVVSKPAGGHSGAIQYDHGKAKVGQFERTGALAPPPAVLLNAAQDLAVKRARSRKDPLEDNIKRIDTSIRGLRRYKYPGTAEDHLYKAEYVHKEPGKPCDECGCDPSQRIRQPTDEEDDEPYIVVHRGTIASGELVVKDAALRDQLAEQYGLLCFEMEAAGALADFPCIVIRGISDYCDSHKNDQWHGYAAAVAAAYARHLFFHMPVDEVKRCVLASDS</sequence>
<dbReference type="GO" id="GO:0009116">
    <property type="term" value="P:nucleoside metabolic process"/>
    <property type="evidence" value="ECO:0007669"/>
    <property type="project" value="InterPro"/>
</dbReference>
<keyword evidence="3" id="KW-1185">Reference proteome</keyword>
<gene>
    <name evidence="2" type="ORF">EDB81DRAFT_632864</name>
</gene>
<evidence type="ECO:0000313" key="2">
    <source>
        <dbReference type="EMBL" id="KAH7176020.1"/>
    </source>
</evidence>
<accession>A0A9P9JMT8</accession>
<organism evidence="2 3">
    <name type="scientific">Dactylonectria macrodidyma</name>
    <dbReference type="NCBI Taxonomy" id="307937"/>
    <lineage>
        <taxon>Eukaryota</taxon>
        <taxon>Fungi</taxon>
        <taxon>Dikarya</taxon>
        <taxon>Ascomycota</taxon>
        <taxon>Pezizomycotina</taxon>
        <taxon>Sordariomycetes</taxon>
        <taxon>Hypocreomycetidae</taxon>
        <taxon>Hypocreales</taxon>
        <taxon>Nectriaceae</taxon>
        <taxon>Dactylonectria</taxon>
    </lineage>
</organism>
<dbReference type="InterPro" id="IPR035994">
    <property type="entry name" value="Nucleoside_phosphorylase_sf"/>
</dbReference>
<dbReference type="SUPFAM" id="SSF53167">
    <property type="entry name" value="Purine and uridine phosphorylases"/>
    <property type="match status" value="1"/>
</dbReference>
<protein>
    <submittedName>
        <fullName evidence="2">Ankyrin repeat protein</fullName>
    </submittedName>
</protein>
<dbReference type="OrthoDB" id="626167at2759"/>
<evidence type="ECO:0000259" key="1">
    <source>
        <dbReference type="Pfam" id="PF01048"/>
    </source>
</evidence>
<name>A0A9P9JMT8_9HYPO</name>
<proteinExistence type="predicted"/>
<feature type="domain" description="Nucleoside phosphorylase" evidence="1">
    <location>
        <begin position="208"/>
        <end position="300"/>
    </location>
</feature>
<dbReference type="Proteomes" id="UP000738349">
    <property type="component" value="Unassembled WGS sequence"/>
</dbReference>